<accession>A0A7X3H1B3</accession>
<proteinExistence type="predicted"/>
<dbReference type="PROSITE" id="PS51257">
    <property type="entry name" value="PROKAR_LIPOPROTEIN"/>
    <property type="match status" value="1"/>
</dbReference>
<evidence type="ECO:0000313" key="3">
    <source>
        <dbReference type="EMBL" id="MWJ28728.1"/>
    </source>
</evidence>
<comment type="caution">
    <text evidence="3">The sequence shown here is derived from an EMBL/GenBank/DDBJ whole genome shotgun (WGS) entry which is preliminary data.</text>
</comment>
<evidence type="ECO:0000256" key="1">
    <source>
        <dbReference type="SAM" id="MobiDB-lite"/>
    </source>
</evidence>
<dbReference type="EMBL" id="WTKP01000007">
    <property type="protein sequence ID" value="MWJ28728.1"/>
    <property type="molecule type" value="Genomic_DNA"/>
</dbReference>
<name>A0A7X3H1B3_9GAMM</name>
<feature type="signal peptide" evidence="2">
    <location>
        <begin position="1"/>
        <end position="19"/>
    </location>
</feature>
<reference evidence="3 4" key="1">
    <citation type="submission" date="2019-12" db="EMBL/GenBank/DDBJ databases">
        <title>Halomonas rutogse sp. nov. isolated from two lakes on Tibetan Plateau.</title>
        <authorList>
            <person name="Gao P."/>
        </authorList>
    </citation>
    <scope>NUCLEOTIDE SEQUENCE [LARGE SCALE GENOMIC DNA]</scope>
    <source>
        <strain evidence="3 4">ZH2S</strain>
    </source>
</reference>
<organism evidence="3 4">
    <name type="scientific">Vreelandella zhuhanensis</name>
    <dbReference type="NCBI Taxonomy" id="2684210"/>
    <lineage>
        <taxon>Bacteria</taxon>
        <taxon>Pseudomonadati</taxon>
        <taxon>Pseudomonadota</taxon>
        <taxon>Gammaproteobacteria</taxon>
        <taxon>Oceanospirillales</taxon>
        <taxon>Halomonadaceae</taxon>
        <taxon>Vreelandella</taxon>
    </lineage>
</organism>
<feature type="region of interest" description="Disordered" evidence="1">
    <location>
        <begin position="68"/>
        <end position="94"/>
    </location>
</feature>
<dbReference type="Proteomes" id="UP000437638">
    <property type="component" value="Unassembled WGS sequence"/>
</dbReference>
<keyword evidence="4" id="KW-1185">Reference proteome</keyword>
<keyword evidence="2" id="KW-0732">Signal</keyword>
<evidence type="ECO:0000313" key="4">
    <source>
        <dbReference type="Proteomes" id="UP000437638"/>
    </source>
</evidence>
<dbReference type="RefSeq" id="WP_160419093.1">
    <property type="nucleotide sequence ID" value="NZ_WTKP01000007.1"/>
</dbReference>
<gene>
    <name evidence="3" type="primary">bamC</name>
    <name evidence="3" type="ORF">GPM19_11040</name>
</gene>
<protein>
    <submittedName>
        <fullName evidence="3">Outer membrane protein assembly factor BamC</fullName>
    </submittedName>
</protein>
<feature type="chain" id="PRO_5030965631" evidence="2">
    <location>
        <begin position="20"/>
        <end position="328"/>
    </location>
</feature>
<evidence type="ECO:0000256" key="2">
    <source>
        <dbReference type="SAM" id="SignalP"/>
    </source>
</evidence>
<sequence length="328" mass="36673">MKFALFNPALKWMPLTLVAAMSLAGCARDGFYHDRNLDYVETTPSAPLALPESRDMRQYGDAMPVPRVASENVQPSEPALVRPPRALAGSGSEQDYVERRNIDGQSWLVIAAPPGAVWSQLEDFVQSRQLGVQESDAERGMIETSEGRIRLESGLRAGNSEVRCERGGQALSACLDALENYFSARSALADSASSSLSAQRLDRSAYIQLEQEGDEWKVIIPRNIDRVWAELNHFLTLEFVQEGQHELLSEDPQVHEFLVNYTPSEKRERGFLLGLITPDVSQMSQRIRLALESVGTNQTVLRAINASERDLDPQDQRELLERVSGYLR</sequence>
<dbReference type="AlphaFoldDB" id="A0A7X3H1B3"/>